<keyword evidence="1" id="KW-0472">Membrane</keyword>
<accession>M3U081</accession>
<evidence type="ECO:0000256" key="1">
    <source>
        <dbReference type="SAM" id="Phobius"/>
    </source>
</evidence>
<keyword evidence="1" id="KW-0812">Transmembrane</keyword>
<feature type="non-terminal residue" evidence="2">
    <location>
        <position position="47"/>
    </location>
</feature>
<reference evidence="2 3" key="1">
    <citation type="submission" date="2013-01" db="EMBL/GenBank/DDBJ databases">
        <authorList>
            <person name="Hannick L."/>
            <person name="Zafar N."/>
            <person name="Lorenzi H."/>
            <person name="Ali I.A."/>
            <person name="Petri W.P."/>
            <person name="Caler E."/>
        </authorList>
    </citation>
    <scope>NUCLEOTIDE SEQUENCE [LARGE SCALE GENOMIC DNA]</scope>
    <source>
        <strain evidence="3">HM3:IMSS-B</strain>
    </source>
</reference>
<feature type="non-terminal residue" evidence="2">
    <location>
        <position position="1"/>
    </location>
</feature>
<name>M3U081_ENTH1</name>
<keyword evidence="1" id="KW-1133">Transmembrane helix</keyword>
<dbReference type="Proteomes" id="UP000030781">
    <property type="component" value="Unassembled WGS sequence"/>
</dbReference>
<dbReference type="EMBL" id="KB610668">
    <property type="protein sequence ID" value="EMH75360.1"/>
    <property type="molecule type" value="Genomic_DNA"/>
</dbReference>
<dbReference type="VEuPathDB" id="AmoebaDB:EHI8A_161710"/>
<protein>
    <submittedName>
        <fullName evidence="2">Uncharacterized protein</fullName>
    </submittedName>
</protein>
<sequence length="47" mass="5842">NISLFFYSSFYFINCICIVVYFSFCSILFYSPFLYSLYLFYFYFILV</sequence>
<evidence type="ECO:0000313" key="2">
    <source>
        <dbReference type="EMBL" id="EMH75360.1"/>
    </source>
</evidence>
<dbReference type="AlphaFoldDB" id="M3U081"/>
<evidence type="ECO:0000313" key="3">
    <source>
        <dbReference type="Proteomes" id="UP000030781"/>
    </source>
</evidence>
<gene>
    <name evidence="2" type="ORF">EHI8A_161710</name>
</gene>
<proteinExistence type="predicted"/>
<feature type="transmembrane region" description="Helical" evidence="1">
    <location>
        <begin position="12"/>
        <end position="45"/>
    </location>
</feature>
<organism evidence="2 3">
    <name type="scientific">Entamoeba histolytica HM-1:IMSS-B</name>
    <dbReference type="NCBI Taxonomy" id="885319"/>
    <lineage>
        <taxon>Eukaryota</taxon>
        <taxon>Amoebozoa</taxon>
        <taxon>Evosea</taxon>
        <taxon>Archamoebae</taxon>
        <taxon>Mastigamoebida</taxon>
        <taxon>Entamoebidae</taxon>
        <taxon>Entamoeba</taxon>
    </lineage>
</organism>